<sequence>MTIDWDDVRYFLAVARHGSVRAAAAQLEVNHTTVLRRIAQLEAQLHSQLFEKLPAGYRLTEAGEQVQELAEQMEASSNLLVSRVSGRDQAVRGPLRVTMAPTLATHLLMPDFAAFTRQHPEIEMEIHSSLENANLTNREADVALRVVFDRNSLPQNLHGVKGPDLSVGVYMSQDLLAAWKDGKSGNIRWISKNIEGVPEWAQGDVVEITGAPFRVPEDAAHLEAMRLGLGISALPSFVGDAEPLLVRVPGTRLGPHGTLWVLTQGETRKTKRVRLFTEFISERLRAHAGVLAGDTSRQDQSSKLDSHRRTAISLQNA</sequence>
<dbReference type="RefSeq" id="WP_047640284.1">
    <property type="nucleotide sequence ID" value="NZ_FMAF01000034.1"/>
</dbReference>
<dbReference type="PROSITE" id="PS50931">
    <property type="entry name" value="HTH_LYSR"/>
    <property type="match status" value="1"/>
</dbReference>
<keyword evidence="5" id="KW-0175">Coiled coil</keyword>
<keyword evidence="4" id="KW-0804">Transcription</keyword>
<dbReference type="InterPro" id="IPR000847">
    <property type="entry name" value="LysR_HTH_N"/>
</dbReference>
<dbReference type="PANTHER" id="PTHR30537">
    <property type="entry name" value="HTH-TYPE TRANSCRIPTIONAL REGULATOR"/>
    <property type="match status" value="1"/>
</dbReference>
<feature type="domain" description="HTH lysR-type" evidence="7">
    <location>
        <begin position="3"/>
        <end position="60"/>
    </location>
</feature>
<dbReference type="InterPro" id="IPR058163">
    <property type="entry name" value="LysR-type_TF_proteobact-type"/>
</dbReference>
<organism evidence="8 9">
    <name type="scientific">Rhizobium lusitanum</name>
    <dbReference type="NCBI Taxonomy" id="293958"/>
    <lineage>
        <taxon>Bacteria</taxon>
        <taxon>Pseudomonadati</taxon>
        <taxon>Pseudomonadota</taxon>
        <taxon>Alphaproteobacteria</taxon>
        <taxon>Hyphomicrobiales</taxon>
        <taxon>Rhizobiaceae</taxon>
        <taxon>Rhizobium/Agrobacterium group</taxon>
        <taxon>Rhizobium</taxon>
    </lineage>
</organism>
<evidence type="ECO:0000256" key="4">
    <source>
        <dbReference type="ARBA" id="ARBA00023163"/>
    </source>
</evidence>
<keyword evidence="3 8" id="KW-0238">DNA-binding</keyword>
<dbReference type="InterPro" id="IPR036388">
    <property type="entry name" value="WH-like_DNA-bd_sf"/>
</dbReference>
<dbReference type="Proteomes" id="UP000199205">
    <property type="component" value="Unassembled WGS sequence"/>
</dbReference>
<dbReference type="AlphaFoldDB" id="A0A1C3XED0"/>
<dbReference type="EMBL" id="FMAF01000034">
    <property type="protein sequence ID" value="SCB50650.1"/>
    <property type="molecule type" value="Genomic_DNA"/>
</dbReference>
<dbReference type="OrthoDB" id="9787460at2"/>
<dbReference type="GO" id="GO:0006351">
    <property type="term" value="P:DNA-templated transcription"/>
    <property type="evidence" value="ECO:0007669"/>
    <property type="project" value="TreeGrafter"/>
</dbReference>
<protein>
    <submittedName>
        <fullName evidence="8">DNA-binding transcriptional regulator, LysR family</fullName>
    </submittedName>
</protein>
<dbReference type="SUPFAM" id="SSF46785">
    <property type="entry name" value="Winged helix' DNA-binding domain"/>
    <property type="match status" value="1"/>
</dbReference>
<accession>A0A1C3XED0</accession>
<evidence type="ECO:0000256" key="2">
    <source>
        <dbReference type="ARBA" id="ARBA00023015"/>
    </source>
</evidence>
<evidence type="ECO:0000259" key="7">
    <source>
        <dbReference type="PROSITE" id="PS50931"/>
    </source>
</evidence>
<dbReference type="InterPro" id="IPR036390">
    <property type="entry name" value="WH_DNA-bd_sf"/>
</dbReference>
<evidence type="ECO:0000313" key="8">
    <source>
        <dbReference type="EMBL" id="SCB50650.1"/>
    </source>
</evidence>
<dbReference type="GO" id="GO:0003700">
    <property type="term" value="F:DNA-binding transcription factor activity"/>
    <property type="evidence" value="ECO:0007669"/>
    <property type="project" value="InterPro"/>
</dbReference>
<name>A0A1C3XED0_9HYPH</name>
<dbReference type="InterPro" id="IPR005119">
    <property type="entry name" value="LysR_subst-bd"/>
</dbReference>
<evidence type="ECO:0000256" key="5">
    <source>
        <dbReference type="SAM" id="Coils"/>
    </source>
</evidence>
<keyword evidence="2" id="KW-0805">Transcription regulation</keyword>
<dbReference type="Pfam" id="PF00126">
    <property type="entry name" value="HTH_1"/>
    <property type="match status" value="1"/>
</dbReference>
<evidence type="ECO:0000256" key="6">
    <source>
        <dbReference type="SAM" id="MobiDB-lite"/>
    </source>
</evidence>
<feature type="region of interest" description="Disordered" evidence="6">
    <location>
        <begin position="291"/>
        <end position="317"/>
    </location>
</feature>
<reference evidence="8 9" key="1">
    <citation type="submission" date="2016-08" db="EMBL/GenBank/DDBJ databases">
        <authorList>
            <person name="Seilhamer J.J."/>
        </authorList>
    </citation>
    <scope>NUCLEOTIDE SEQUENCE [LARGE SCALE GENOMIC DNA]</scope>
    <source>
        <strain evidence="8 9">P1-7</strain>
    </source>
</reference>
<evidence type="ECO:0000256" key="3">
    <source>
        <dbReference type="ARBA" id="ARBA00023125"/>
    </source>
</evidence>
<dbReference type="PANTHER" id="PTHR30537:SF3">
    <property type="entry name" value="TRANSCRIPTIONAL REGULATORY PROTEIN"/>
    <property type="match status" value="1"/>
</dbReference>
<dbReference type="Gene3D" id="3.40.190.290">
    <property type="match status" value="1"/>
</dbReference>
<dbReference type="Pfam" id="PF03466">
    <property type="entry name" value="LysR_substrate"/>
    <property type="match status" value="1"/>
</dbReference>
<dbReference type="Gene3D" id="1.10.10.10">
    <property type="entry name" value="Winged helix-like DNA-binding domain superfamily/Winged helix DNA-binding domain"/>
    <property type="match status" value="1"/>
</dbReference>
<feature type="coiled-coil region" evidence="5">
    <location>
        <begin position="24"/>
        <end position="79"/>
    </location>
</feature>
<feature type="compositionally biased region" description="Basic and acidic residues" evidence="6">
    <location>
        <begin position="296"/>
        <end position="308"/>
    </location>
</feature>
<dbReference type="SUPFAM" id="SSF53850">
    <property type="entry name" value="Periplasmic binding protein-like II"/>
    <property type="match status" value="1"/>
</dbReference>
<gene>
    <name evidence="8" type="ORF">GA0061101_13415</name>
</gene>
<dbReference type="GO" id="GO:0043565">
    <property type="term" value="F:sequence-specific DNA binding"/>
    <property type="evidence" value="ECO:0007669"/>
    <property type="project" value="TreeGrafter"/>
</dbReference>
<comment type="similarity">
    <text evidence="1">Belongs to the LysR transcriptional regulatory family.</text>
</comment>
<evidence type="ECO:0000256" key="1">
    <source>
        <dbReference type="ARBA" id="ARBA00009437"/>
    </source>
</evidence>
<evidence type="ECO:0000313" key="9">
    <source>
        <dbReference type="Proteomes" id="UP000199205"/>
    </source>
</evidence>
<proteinExistence type="inferred from homology"/>